<keyword evidence="6 8" id="KW-0315">Glutamine amidotransferase</keyword>
<evidence type="ECO:0000256" key="8">
    <source>
        <dbReference type="PIRSR" id="PIRSR001589-1"/>
    </source>
</evidence>
<evidence type="ECO:0000256" key="7">
    <source>
        <dbReference type="ARBA" id="ARBA00048741"/>
    </source>
</evidence>
<evidence type="ECO:0000313" key="13">
    <source>
        <dbReference type="Proteomes" id="UP000002710"/>
    </source>
</evidence>
<dbReference type="SUPFAM" id="SSF52402">
    <property type="entry name" value="Adenine nucleotide alpha hydrolases-like"/>
    <property type="match status" value="1"/>
</dbReference>
<dbReference type="PANTHER" id="PTHR43284">
    <property type="entry name" value="ASPARAGINE SYNTHETASE (GLUTAMINE-HYDROLYZING)"/>
    <property type="match status" value="1"/>
</dbReference>
<evidence type="ECO:0000256" key="10">
    <source>
        <dbReference type="PIRSR" id="PIRSR001589-3"/>
    </source>
</evidence>
<evidence type="ECO:0000256" key="6">
    <source>
        <dbReference type="ARBA" id="ARBA00022962"/>
    </source>
</evidence>
<evidence type="ECO:0000256" key="4">
    <source>
        <dbReference type="ARBA" id="ARBA00022741"/>
    </source>
</evidence>
<dbReference type="AlphaFoldDB" id="Q30XB0"/>
<name>Q30XB0_OLEA2</name>
<feature type="active site" description="For GATase activity" evidence="8">
    <location>
        <position position="2"/>
    </location>
</feature>
<accession>Q30XB0</accession>
<comment type="catalytic activity">
    <reaction evidence="7">
        <text>L-aspartate + L-glutamine + ATP + H2O = L-asparagine + L-glutamate + AMP + diphosphate + H(+)</text>
        <dbReference type="Rhea" id="RHEA:12228"/>
        <dbReference type="ChEBI" id="CHEBI:15377"/>
        <dbReference type="ChEBI" id="CHEBI:15378"/>
        <dbReference type="ChEBI" id="CHEBI:29985"/>
        <dbReference type="ChEBI" id="CHEBI:29991"/>
        <dbReference type="ChEBI" id="CHEBI:30616"/>
        <dbReference type="ChEBI" id="CHEBI:33019"/>
        <dbReference type="ChEBI" id="CHEBI:58048"/>
        <dbReference type="ChEBI" id="CHEBI:58359"/>
        <dbReference type="ChEBI" id="CHEBI:456215"/>
        <dbReference type="EC" id="6.3.5.4"/>
    </reaction>
</comment>
<dbReference type="Pfam" id="PF13537">
    <property type="entry name" value="GATase_7"/>
    <property type="match status" value="1"/>
</dbReference>
<feature type="binding site" evidence="9">
    <location>
        <position position="98"/>
    </location>
    <ligand>
        <name>L-glutamine</name>
        <dbReference type="ChEBI" id="CHEBI:58359"/>
    </ligand>
</feature>
<evidence type="ECO:0000256" key="9">
    <source>
        <dbReference type="PIRSR" id="PIRSR001589-2"/>
    </source>
</evidence>
<keyword evidence="8" id="KW-0061">Asparagine biosynthesis</keyword>
<dbReference type="eggNOG" id="COG0367">
    <property type="taxonomic scope" value="Bacteria"/>
</dbReference>
<dbReference type="EMBL" id="CP000112">
    <property type="protein sequence ID" value="ABB39686.1"/>
    <property type="molecule type" value="Genomic_DNA"/>
</dbReference>
<dbReference type="NCBIfam" id="TIGR01536">
    <property type="entry name" value="asn_synth_AEB"/>
    <property type="match status" value="1"/>
</dbReference>
<evidence type="ECO:0000259" key="11">
    <source>
        <dbReference type="PROSITE" id="PS51278"/>
    </source>
</evidence>
<dbReference type="PIRSF" id="PIRSF001589">
    <property type="entry name" value="Asn_synthetase_glu-h"/>
    <property type="match status" value="1"/>
</dbReference>
<gene>
    <name evidence="12" type="ordered locus">Dde_2891</name>
</gene>
<feature type="domain" description="Glutamine amidotransferase type-2" evidence="11">
    <location>
        <begin position="2"/>
        <end position="212"/>
    </location>
</feature>
<dbReference type="InterPro" id="IPR014729">
    <property type="entry name" value="Rossmann-like_a/b/a_fold"/>
</dbReference>
<dbReference type="InterPro" id="IPR051786">
    <property type="entry name" value="ASN_synthetase/amidase"/>
</dbReference>
<dbReference type="InterPro" id="IPR017932">
    <property type="entry name" value="GATase_2_dom"/>
</dbReference>
<keyword evidence="13" id="KW-1185">Reference proteome</keyword>
<keyword evidence="12" id="KW-0436">Ligase</keyword>
<dbReference type="Proteomes" id="UP000002710">
    <property type="component" value="Chromosome"/>
</dbReference>
<dbReference type="PANTHER" id="PTHR43284:SF1">
    <property type="entry name" value="ASPARAGINE SYNTHETASE"/>
    <property type="match status" value="1"/>
</dbReference>
<dbReference type="CDD" id="cd01991">
    <property type="entry name" value="Asn_synthase_B_C"/>
    <property type="match status" value="1"/>
</dbReference>
<dbReference type="KEGG" id="dde:Dde_2891"/>
<dbReference type="STRING" id="207559.Dde_2891"/>
<organism evidence="12 13">
    <name type="scientific">Oleidesulfovibrio alaskensis (strain ATCC BAA-1058 / DSM 17464 / G20)</name>
    <name type="common">Desulfovibrio alaskensis</name>
    <dbReference type="NCBI Taxonomy" id="207559"/>
    <lineage>
        <taxon>Bacteria</taxon>
        <taxon>Pseudomonadati</taxon>
        <taxon>Thermodesulfobacteriota</taxon>
        <taxon>Desulfovibrionia</taxon>
        <taxon>Desulfovibrionales</taxon>
        <taxon>Desulfovibrionaceae</taxon>
        <taxon>Oleidesulfovibrio</taxon>
    </lineage>
</organism>
<dbReference type="GO" id="GO:0006529">
    <property type="term" value="P:asparagine biosynthetic process"/>
    <property type="evidence" value="ECO:0007669"/>
    <property type="project" value="UniProtKB-KW"/>
</dbReference>
<feature type="binding site" evidence="9">
    <location>
        <position position="289"/>
    </location>
    <ligand>
        <name>ATP</name>
        <dbReference type="ChEBI" id="CHEBI:30616"/>
    </ligand>
</feature>
<dbReference type="InterPro" id="IPR033738">
    <property type="entry name" value="AsnB_N"/>
</dbReference>
<comment type="pathway">
    <text evidence="1">Amino-acid biosynthesis; L-asparagine biosynthesis; L-asparagine from L-aspartate (L-Gln route): step 1/1.</text>
</comment>
<evidence type="ECO:0000256" key="1">
    <source>
        <dbReference type="ARBA" id="ARBA00005187"/>
    </source>
</evidence>
<dbReference type="Pfam" id="PF00733">
    <property type="entry name" value="Asn_synthase"/>
    <property type="match status" value="1"/>
</dbReference>
<dbReference type="PROSITE" id="PS51278">
    <property type="entry name" value="GATASE_TYPE_2"/>
    <property type="match status" value="1"/>
</dbReference>
<dbReference type="SUPFAM" id="SSF56235">
    <property type="entry name" value="N-terminal nucleophile aminohydrolases (Ntn hydrolases)"/>
    <property type="match status" value="1"/>
</dbReference>
<dbReference type="GO" id="GO:0005524">
    <property type="term" value="F:ATP binding"/>
    <property type="evidence" value="ECO:0007669"/>
    <property type="project" value="UniProtKB-KW"/>
</dbReference>
<comment type="similarity">
    <text evidence="2">Belongs to the asparagine synthetase family.</text>
</comment>
<feature type="site" description="Important for beta-aspartyl-AMP intermediate formation" evidence="10">
    <location>
        <position position="363"/>
    </location>
</feature>
<evidence type="ECO:0000256" key="5">
    <source>
        <dbReference type="ARBA" id="ARBA00022840"/>
    </source>
</evidence>
<dbReference type="GO" id="GO:0004066">
    <property type="term" value="F:asparagine synthase (glutamine-hydrolyzing) activity"/>
    <property type="evidence" value="ECO:0007669"/>
    <property type="project" value="UniProtKB-EC"/>
</dbReference>
<sequence length="618" mass="69644">MCGIFGIISQLVPPSKRELETSCELLAHRGPDGYGYFIKGPVGFAHRRLSIIDIAQGSQPMSTQEGELTITYNGEIYNFRHIKASLVAKGYSFQTNSDTEVILAAYKEWGTECVQHLRGMFAFAIADHIRQTVFLARDPFGIKPLVYRESSLGFAFSSELPALVRLKKWPSVTVSPKAVSLFFRHQYIPAPYTIYNETQKLPPAHAMLVDFNGCIQQKWRYWTPAFHPSVTYSLQDAIKDAHNSVTESIDAHTLSDVPIGVFLSGGIDSTLVAARLAQRHSRSIPAFTIGYKESDFSELPYAQHAADKLGLKLYAQTLDEKALKFAPEILSHYGEPFGDSSVIPTWHVCKLASEHVPVCLSGDGADELFGGYQKYQIWSESTPWRQLQLAGSAIAKRKLRTAWWMLRRASRSFCDDKAFWLDHVQYYPPQGIRQLTHPDMHPYANAFAPAFDEPFLNIDKLGRFEYAQRMDLLSYLPDCLLAKVDLASMAHGLEVRPALLDKYVFQLAATLPTDVKLHPQKGGKVVLKELLLRQGFSEEFVYRPKQGFALPLRHWFISGQPANNMLCELVSSYKRELSEHLTVSDIERMLTAHSPACDYSGPLWLAFAFTCWVANTSK</sequence>
<dbReference type="Gene3D" id="3.60.20.10">
    <property type="entry name" value="Glutamine Phosphoribosylpyrophosphate, subunit 1, domain 1"/>
    <property type="match status" value="1"/>
</dbReference>
<dbReference type="RefSeq" id="WP_011368678.1">
    <property type="nucleotide sequence ID" value="NC_007519.1"/>
</dbReference>
<protein>
    <recommendedName>
        <fullName evidence="3">asparagine synthase (glutamine-hydrolyzing)</fullName>
        <ecNumber evidence="3">6.3.5.4</ecNumber>
    </recommendedName>
</protein>
<dbReference type="CDD" id="cd00712">
    <property type="entry name" value="AsnB"/>
    <property type="match status" value="1"/>
</dbReference>
<keyword evidence="4 9" id="KW-0547">Nucleotide-binding</keyword>
<dbReference type="GO" id="GO:0005829">
    <property type="term" value="C:cytosol"/>
    <property type="evidence" value="ECO:0007669"/>
    <property type="project" value="TreeGrafter"/>
</dbReference>
<evidence type="ECO:0000313" key="12">
    <source>
        <dbReference type="EMBL" id="ABB39686.1"/>
    </source>
</evidence>
<evidence type="ECO:0000256" key="2">
    <source>
        <dbReference type="ARBA" id="ARBA00005752"/>
    </source>
</evidence>
<dbReference type="Gene3D" id="3.40.50.620">
    <property type="entry name" value="HUPs"/>
    <property type="match status" value="1"/>
</dbReference>
<dbReference type="InterPro" id="IPR029055">
    <property type="entry name" value="Ntn_hydrolases_N"/>
</dbReference>
<dbReference type="EC" id="6.3.5.4" evidence="3"/>
<keyword evidence="8" id="KW-0028">Amino-acid biosynthesis</keyword>
<feature type="binding site" evidence="9">
    <location>
        <begin position="361"/>
        <end position="362"/>
    </location>
    <ligand>
        <name>ATP</name>
        <dbReference type="ChEBI" id="CHEBI:30616"/>
    </ligand>
</feature>
<dbReference type="InterPro" id="IPR001962">
    <property type="entry name" value="Asn_synthase"/>
</dbReference>
<evidence type="ECO:0000256" key="3">
    <source>
        <dbReference type="ARBA" id="ARBA00012737"/>
    </source>
</evidence>
<dbReference type="InterPro" id="IPR006426">
    <property type="entry name" value="Asn_synth_AEB"/>
</dbReference>
<reference evidence="12 13" key="1">
    <citation type="journal article" date="2011" name="J. Bacteriol.">
        <title>Complete genome sequence and updated annotation of Desulfovibrio alaskensis G20.</title>
        <authorList>
            <person name="Hauser L.J."/>
            <person name="Land M.L."/>
            <person name="Brown S.D."/>
            <person name="Larimer F."/>
            <person name="Keller K.L."/>
            <person name="Rapp-Giles B.J."/>
            <person name="Price M.N."/>
            <person name="Lin M."/>
            <person name="Bruce D.C."/>
            <person name="Detter J.C."/>
            <person name="Tapia R."/>
            <person name="Han C.S."/>
            <person name="Goodwin L.A."/>
            <person name="Cheng J.F."/>
            <person name="Pitluck S."/>
            <person name="Copeland A."/>
            <person name="Lucas S."/>
            <person name="Nolan M."/>
            <person name="Lapidus A.L."/>
            <person name="Palumbo A.V."/>
            <person name="Wall J.D."/>
        </authorList>
    </citation>
    <scope>NUCLEOTIDE SEQUENCE [LARGE SCALE GENOMIC DNA]</scope>
    <source>
        <strain evidence="13">ATCC BAA 1058 / DSM 17464 / G20</strain>
    </source>
</reference>
<keyword evidence="5 9" id="KW-0067">ATP-binding</keyword>
<dbReference type="HOGENOM" id="CLU_014658_3_1_7"/>
<proteinExistence type="inferred from homology"/>